<reference evidence="1 2" key="1">
    <citation type="submission" date="2014-12" db="EMBL/GenBank/DDBJ databases">
        <title>Draft genome sequence of Cohnella kolymensis strain B-2846.</title>
        <authorList>
            <person name="Karlyshev A.V."/>
            <person name="Kudryashova E.B."/>
        </authorList>
    </citation>
    <scope>NUCLEOTIDE SEQUENCE [LARGE SCALE GENOMIC DNA]</scope>
    <source>
        <strain evidence="1 2">VKM B-2846</strain>
    </source>
</reference>
<dbReference type="CDD" id="cd11532">
    <property type="entry name" value="NTP-PPase_COG4997"/>
    <property type="match status" value="1"/>
</dbReference>
<gene>
    <name evidence="1" type="ORF">SD71_01035</name>
</gene>
<dbReference type="InterPro" id="IPR038735">
    <property type="entry name" value="MSMEG_1276-like_NTP-PPase_dom"/>
</dbReference>
<name>A0ABR5A8K1_9BACL</name>
<proteinExistence type="predicted"/>
<keyword evidence="2" id="KW-1185">Reference proteome</keyword>
<evidence type="ECO:0000313" key="1">
    <source>
        <dbReference type="EMBL" id="KIL37311.1"/>
    </source>
</evidence>
<dbReference type="Gene3D" id="1.10.287.1080">
    <property type="entry name" value="MazG-like"/>
    <property type="match status" value="1"/>
</dbReference>
<dbReference type="SUPFAM" id="SSF101386">
    <property type="entry name" value="all-alpha NTP pyrophosphatases"/>
    <property type="match status" value="1"/>
</dbReference>
<organism evidence="1 2">
    <name type="scientific">Cohnella kolymensis</name>
    <dbReference type="NCBI Taxonomy" id="1590652"/>
    <lineage>
        <taxon>Bacteria</taxon>
        <taxon>Bacillati</taxon>
        <taxon>Bacillota</taxon>
        <taxon>Bacilli</taxon>
        <taxon>Bacillales</taxon>
        <taxon>Paenibacillaceae</taxon>
        <taxon>Cohnella</taxon>
    </lineage>
</organism>
<accession>A0ABR5A8K1</accession>
<comment type="caution">
    <text evidence="1">The sequence shown here is derived from an EMBL/GenBank/DDBJ whole genome shotgun (WGS) entry which is preliminary data.</text>
</comment>
<dbReference type="RefSeq" id="WP_041058512.1">
    <property type="nucleotide sequence ID" value="NZ_JXAL01000001.1"/>
</dbReference>
<evidence type="ECO:0000313" key="2">
    <source>
        <dbReference type="Proteomes" id="UP000054526"/>
    </source>
</evidence>
<dbReference type="EMBL" id="JXAL01000001">
    <property type="protein sequence ID" value="KIL37311.1"/>
    <property type="molecule type" value="Genomic_DNA"/>
</dbReference>
<protein>
    <submittedName>
        <fullName evidence="1">Phosphoribosyl-ATP pyrophosphohydrolase</fullName>
    </submittedName>
</protein>
<sequence>MPIYNKLVRDRIPEIIAQSGKSSSLRTLEQDEYVLELQRKLGEETTEYLAAANDQAALEELADILEVLHSLTESHGFTVEELERVRAAKAEQRGRFNDRMYLVEVHDA</sequence>
<dbReference type="Proteomes" id="UP000054526">
    <property type="component" value="Unassembled WGS sequence"/>
</dbReference>